<dbReference type="OrthoDB" id="3265112at2759"/>
<dbReference type="STRING" id="1314781.A0A166AHI4"/>
<gene>
    <name evidence="2" type="ORF">EXIGLDRAFT_585822</name>
</gene>
<sequence length="315" mass="36682">MTSPGERQHYALILIRKVMEGLPRDWMVGVLYDIACQLSRTSCKHDLLSEFADRFIFGVSVFHAYGHQWACQIVFHPRKREGFGLSDGEGCERFWSALRALIACLRVSGYHKRLFVLDRQIEYVDEQNLHRIGRWLGRKWRDATRRRDNALLRVELCHVSEAELMQEWEAQVAAQLEQAPRQSKHAGQKGIDRVLLDVARLDELKVDLRHAKAEVNRKAHTSTPREVQALTDRVEDIKTDMKSLRDRISRGRLELGTGALKELDALRGDAYVRARVNARAMRVSIRMAIRAHKFEREKLERNYRRQVMRTSTLCI</sequence>
<name>A0A166AHI4_EXIGL</name>
<feature type="non-terminal residue" evidence="2">
    <location>
        <position position="315"/>
    </location>
</feature>
<keyword evidence="3" id="KW-1185">Reference proteome</keyword>
<protein>
    <submittedName>
        <fullName evidence="2">Uncharacterized protein</fullName>
    </submittedName>
</protein>
<accession>A0A166AHI4</accession>
<keyword evidence="1" id="KW-0175">Coiled coil</keyword>
<dbReference type="PANTHER" id="PTHR33096:SF1">
    <property type="entry name" value="CXC1-LIKE CYSTEINE CLUSTER ASSOCIATED WITH KDZ TRANSPOSASES DOMAIN-CONTAINING PROTEIN"/>
    <property type="match status" value="1"/>
</dbReference>
<evidence type="ECO:0000256" key="1">
    <source>
        <dbReference type="SAM" id="Coils"/>
    </source>
</evidence>
<organism evidence="2 3">
    <name type="scientific">Exidia glandulosa HHB12029</name>
    <dbReference type="NCBI Taxonomy" id="1314781"/>
    <lineage>
        <taxon>Eukaryota</taxon>
        <taxon>Fungi</taxon>
        <taxon>Dikarya</taxon>
        <taxon>Basidiomycota</taxon>
        <taxon>Agaricomycotina</taxon>
        <taxon>Agaricomycetes</taxon>
        <taxon>Auriculariales</taxon>
        <taxon>Exidiaceae</taxon>
        <taxon>Exidia</taxon>
    </lineage>
</organism>
<dbReference type="PANTHER" id="PTHR33096">
    <property type="entry name" value="CXC2 DOMAIN-CONTAINING PROTEIN"/>
    <property type="match status" value="1"/>
</dbReference>
<dbReference type="InterPro" id="IPR040521">
    <property type="entry name" value="KDZ"/>
</dbReference>
<dbReference type="Pfam" id="PF18758">
    <property type="entry name" value="KDZ"/>
    <property type="match status" value="1"/>
</dbReference>
<dbReference type="AlphaFoldDB" id="A0A166AHI4"/>
<proteinExistence type="predicted"/>
<evidence type="ECO:0000313" key="2">
    <source>
        <dbReference type="EMBL" id="KZV91909.1"/>
    </source>
</evidence>
<evidence type="ECO:0000313" key="3">
    <source>
        <dbReference type="Proteomes" id="UP000077266"/>
    </source>
</evidence>
<dbReference type="EMBL" id="KV426018">
    <property type="protein sequence ID" value="KZV91909.1"/>
    <property type="molecule type" value="Genomic_DNA"/>
</dbReference>
<feature type="coiled-coil region" evidence="1">
    <location>
        <begin position="201"/>
        <end position="247"/>
    </location>
</feature>
<dbReference type="InParanoid" id="A0A166AHI4"/>
<dbReference type="Proteomes" id="UP000077266">
    <property type="component" value="Unassembled WGS sequence"/>
</dbReference>
<reference evidence="2 3" key="1">
    <citation type="journal article" date="2016" name="Mol. Biol. Evol.">
        <title>Comparative Genomics of Early-Diverging Mushroom-Forming Fungi Provides Insights into the Origins of Lignocellulose Decay Capabilities.</title>
        <authorList>
            <person name="Nagy L.G."/>
            <person name="Riley R."/>
            <person name="Tritt A."/>
            <person name="Adam C."/>
            <person name="Daum C."/>
            <person name="Floudas D."/>
            <person name="Sun H."/>
            <person name="Yadav J.S."/>
            <person name="Pangilinan J."/>
            <person name="Larsson K.H."/>
            <person name="Matsuura K."/>
            <person name="Barry K."/>
            <person name="Labutti K."/>
            <person name="Kuo R."/>
            <person name="Ohm R.A."/>
            <person name="Bhattacharya S.S."/>
            <person name="Shirouzu T."/>
            <person name="Yoshinaga Y."/>
            <person name="Martin F.M."/>
            <person name="Grigoriev I.V."/>
            <person name="Hibbett D.S."/>
        </authorList>
    </citation>
    <scope>NUCLEOTIDE SEQUENCE [LARGE SCALE GENOMIC DNA]</scope>
    <source>
        <strain evidence="2 3">HHB12029</strain>
    </source>
</reference>